<gene>
    <name evidence="2" type="ORF">PISMIDRAFT_686804</name>
</gene>
<feature type="compositionally biased region" description="Basic residues" evidence="1">
    <location>
        <begin position="63"/>
        <end position="86"/>
    </location>
</feature>
<sequence>MQSDSNDSSVSPPAVYNAKRKGDSIAPHNTDGVAGSEVRFDRNAASNKRMRVMSKERTCQTTNHRHITREKKRLQKIIKLRQRRRPDHGLPFEDDLRFEFEPNVDDGESGTSEGADYEQTSDHPANDKYDPEAARQAKIAESIRKLRELEKDRPLWEEQRRLREARKLA</sequence>
<evidence type="ECO:0000313" key="2">
    <source>
        <dbReference type="EMBL" id="KIK15973.1"/>
    </source>
</evidence>
<feature type="compositionally biased region" description="Polar residues" evidence="1">
    <location>
        <begin position="1"/>
        <end position="11"/>
    </location>
</feature>
<dbReference type="EMBL" id="KN833870">
    <property type="protein sequence ID" value="KIK15973.1"/>
    <property type="molecule type" value="Genomic_DNA"/>
</dbReference>
<feature type="compositionally biased region" description="Basic and acidic residues" evidence="1">
    <location>
        <begin position="120"/>
        <end position="135"/>
    </location>
</feature>
<dbReference type="AlphaFoldDB" id="A0A0C9Z7Z4"/>
<dbReference type="Proteomes" id="UP000054018">
    <property type="component" value="Unassembled WGS sequence"/>
</dbReference>
<dbReference type="HOGENOM" id="CLU_1636072_0_0_1"/>
<proteinExistence type="predicted"/>
<protein>
    <submittedName>
        <fullName evidence="2">Uncharacterized protein</fullName>
    </submittedName>
</protein>
<accession>A0A0C9Z7Z4</accession>
<organism evidence="2 3">
    <name type="scientific">Pisolithus microcarpus 441</name>
    <dbReference type="NCBI Taxonomy" id="765257"/>
    <lineage>
        <taxon>Eukaryota</taxon>
        <taxon>Fungi</taxon>
        <taxon>Dikarya</taxon>
        <taxon>Basidiomycota</taxon>
        <taxon>Agaricomycotina</taxon>
        <taxon>Agaricomycetes</taxon>
        <taxon>Agaricomycetidae</taxon>
        <taxon>Boletales</taxon>
        <taxon>Sclerodermatineae</taxon>
        <taxon>Pisolithaceae</taxon>
        <taxon>Pisolithus</taxon>
    </lineage>
</organism>
<feature type="compositionally biased region" description="Basic and acidic residues" evidence="1">
    <location>
        <begin position="87"/>
        <end position="100"/>
    </location>
</feature>
<reference evidence="3" key="2">
    <citation type="submission" date="2015-01" db="EMBL/GenBank/DDBJ databases">
        <title>Evolutionary Origins and Diversification of the Mycorrhizal Mutualists.</title>
        <authorList>
            <consortium name="DOE Joint Genome Institute"/>
            <consortium name="Mycorrhizal Genomics Consortium"/>
            <person name="Kohler A."/>
            <person name="Kuo A."/>
            <person name="Nagy L.G."/>
            <person name="Floudas D."/>
            <person name="Copeland A."/>
            <person name="Barry K.W."/>
            <person name="Cichocki N."/>
            <person name="Veneault-Fourrey C."/>
            <person name="LaButti K."/>
            <person name="Lindquist E.A."/>
            <person name="Lipzen A."/>
            <person name="Lundell T."/>
            <person name="Morin E."/>
            <person name="Murat C."/>
            <person name="Riley R."/>
            <person name="Ohm R."/>
            <person name="Sun H."/>
            <person name="Tunlid A."/>
            <person name="Henrissat B."/>
            <person name="Grigoriev I.V."/>
            <person name="Hibbett D.S."/>
            <person name="Martin F."/>
        </authorList>
    </citation>
    <scope>NUCLEOTIDE SEQUENCE [LARGE SCALE GENOMIC DNA]</scope>
    <source>
        <strain evidence="3">441</strain>
    </source>
</reference>
<dbReference type="STRING" id="765257.A0A0C9Z7Z4"/>
<keyword evidence="3" id="KW-1185">Reference proteome</keyword>
<feature type="region of interest" description="Disordered" evidence="1">
    <location>
        <begin position="1"/>
        <end position="137"/>
    </location>
</feature>
<evidence type="ECO:0000313" key="3">
    <source>
        <dbReference type="Proteomes" id="UP000054018"/>
    </source>
</evidence>
<evidence type="ECO:0000256" key="1">
    <source>
        <dbReference type="SAM" id="MobiDB-lite"/>
    </source>
</evidence>
<name>A0A0C9Z7Z4_9AGAM</name>
<reference evidence="2 3" key="1">
    <citation type="submission" date="2014-04" db="EMBL/GenBank/DDBJ databases">
        <authorList>
            <consortium name="DOE Joint Genome Institute"/>
            <person name="Kuo A."/>
            <person name="Kohler A."/>
            <person name="Costa M.D."/>
            <person name="Nagy L.G."/>
            <person name="Floudas D."/>
            <person name="Copeland A."/>
            <person name="Barry K.W."/>
            <person name="Cichocki N."/>
            <person name="Veneault-Fourrey C."/>
            <person name="LaButti K."/>
            <person name="Lindquist E.A."/>
            <person name="Lipzen A."/>
            <person name="Lundell T."/>
            <person name="Morin E."/>
            <person name="Murat C."/>
            <person name="Sun H."/>
            <person name="Tunlid A."/>
            <person name="Henrissat B."/>
            <person name="Grigoriev I.V."/>
            <person name="Hibbett D.S."/>
            <person name="Martin F."/>
            <person name="Nordberg H.P."/>
            <person name="Cantor M.N."/>
            <person name="Hua S.X."/>
        </authorList>
    </citation>
    <scope>NUCLEOTIDE SEQUENCE [LARGE SCALE GENOMIC DNA]</scope>
    <source>
        <strain evidence="2 3">441</strain>
    </source>
</reference>